<comment type="caution">
    <text evidence="2">The sequence shown here is derived from an EMBL/GenBank/DDBJ whole genome shotgun (WGS) entry which is preliminary data.</text>
</comment>
<protein>
    <submittedName>
        <fullName evidence="2">Uncharacterized protein</fullName>
    </submittedName>
</protein>
<evidence type="ECO:0000313" key="2">
    <source>
        <dbReference type="EMBL" id="KAL3270476.1"/>
    </source>
</evidence>
<dbReference type="EMBL" id="JABFTP020000042">
    <property type="protein sequence ID" value="KAL3270476.1"/>
    <property type="molecule type" value="Genomic_DNA"/>
</dbReference>
<organism evidence="2 3">
    <name type="scientific">Cryptolaemus montrouzieri</name>
    <dbReference type="NCBI Taxonomy" id="559131"/>
    <lineage>
        <taxon>Eukaryota</taxon>
        <taxon>Metazoa</taxon>
        <taxon>Ecdysozoa</taxon>
        <taxon>Arthropoda</taxon>
        <taxon>Hexapoda</taxon>
        <taxon>Insecta</taxon>
        <taxon>Pterygota</taxon>
        <taxon>Neoptera</taxon>
        <taxon>Endopterygota</taxon>
        <taxon>Coleoptera</taxon>
        <taxon>Polyphaga</taxon>
        <taxon>Cucujiformia</taxon>
        <taxon>Coccinelloidea</taxon>
        <taxon>Coccinellidae</taxon>
        <taxon>Scymninae</taxon>
        <taxon>Scymnini</taxon>
        <taxon>Cryptolaemus</taxon>
    </lineage>
</organism>
<proteinExistence type="predicted"/>
<dbReference type="AlphaFoldDB" id="A0ABD2MWH1"/>
<feature type="transmembrane region" description="Helical" evidence="1">
    <location>
        <begin position="12"/>
        <end position="35"/>
    </location>
</feature>
<keyword evidence="3" id="KW-1185">Reference proteome</keyword>
<reference evidence="2 3" key="1">
    <citation type="journal article" date="2021" name="BMC Biol.">
        <title>Horizontally acquired antibacterial genes associated with adaptive radiation of ladybird beetles.</title>
        <authorList>
            <person name="Li H.S."/>
            <person name="Tang X.F."/>
            <person name="Huang Y.H."/>
            <person name="Xu Z.Y."/>
            <person name="Chen M.L."/>
            <person name="Du X.Y."/>
            <person name="Qiu B.Y."/>
            <person name="Chen P.T."/>
            <person name="Zhang W."/>
            <person name="Slipinski A."/>
            <person name="Escalona H.E."/>
            <person name="Waterhouse R.M."/>
            <person name="Zwick A."/>
            <person name="Pang H."/>
        </authorList>
    </citation>
    <scope>NUCLEOTIDE SEQUENCE [LARGE SCALE GENOMIC DNA]</scope>
    <source>
        <strain evidence="2">SYSU2018</strain>
    </source>
</reference>
<dbReference type="Proteomes" id="UP001516400">
    <property type="component" value="Unassembled WGS sequence"/>
</dbReference>
<keyword evidence="1" id="KW-1133">Transmembrane helix</keyword>
<evidence type="ECO:0000313" key="3">
    <source>
        <dbReference type="Proteomes" id="UP001516400"/>
    </source>
</evidence>
<evidence type="ECO:0000256" key="1">
    <source>
        <dbReference type="SAM" id="Phobius"/>
    </source>
</evidence>
<gene>
    <name evidence="2" type="ORF">HHI36_021020</name>
</gene>
<accession>A0ABD2MWH1</accession>
<keyword evidence="1" id="KW-0472">Membrane</keyword>
<name>A0ABD2MWH1_9CUCU</name>
<sequence length="129" mass="14819">MRIKIKHQDILQFSLLVINMISSKVFIFITAIVLVSTGTLNQPSDEEIKTFIKDHAELLEQFHQEFKSLGVLDDKGIFNKTVILERIQLAEPFVKDKVKQCIDNIYSDKGEMYTVVLILNCTAVNIEMM</sequence>
<keyword evidence="1" id="KW-0812">Transmembrane</keyword>